<comment type="caution">
    <text evidence="1">The sequence shown here is derived from an EMBL/GenBank/DDBJ whole genome shotgun (WGS) entry which is preliminary data.</text>
</comment>
<dbReference type="InterPro" id="IPR021109">
    <property type="entry name" value="Peptidase_aspartic_dom_sf"/>
</dbReference>
<accession>A0AAD7BV76</accession>
<protein>
    <submittedName>
        <fullName evidence="1">Uncharacterized protein</fullName>
    </submittedName>
</protein>
<dbReference type="Proteomes" id="UP001221757">
    <property type="component" value="Unassembled WGS sequence"/>
</dbReference>
<organism evidence="1 2">
    <name type="scientific">Mycena rosella</name>
    <name type="common">Pink bonnet</name>
    <name type="synonym">Agaricus rosellus</name>
    <dbReference type="NCBI Taxonomy" id="1033263"/>
    <lineage>
        <taxon>Eukaryota</taxon>
        <taxon>Fungi</taxon>
        <taxon>Dikarya</taxon>
        <taxon>Basidiomycota</taxon>
        <taxon>Agaricomycotina</taxon>
        <taxon>Agaricomycetes</taxon>
        <taxon>Agaricomycetidae</taxon>
        <taxon>Agaricales</taxon>
        <taxon>Marasmiineae</taxon>
        <taxon>Mycenaceae</taxon>
        <taxon>Mycena</taxon>
    </lineage>
</organism>
<dbReference type="AlphaFoldDB" id="A0AAD7BV76"/>
<name>A0AAD7BV76_MYCRO</name>
<dbReference type="SUPFAM" id="SSF50630">
    <property type="entry name" value="Acid proteases"/>
    <property type="match status" value="1"/>
</dbReference>
<proteinExistence type="predicted"/>
<keyword evidence="2" id="KW-1185">Reference proteome</keyword>
<dbReference type="CDD" id="cd00303">
    <property type="entry name" value="retropepsin_like"/>
    <property type="match status" value="1"/>
</dbReference>
<dbReference type="EMBL" id="JARKIE010000508">
    <property type="protein sequence ID" value="KAJ7631778.1"/>
    <property type="molecule type" value="Genomic_DNA"/>
</dbReference>
<feature type="non-terminal residue" evidence="1">
    <location>
        <position position="107"/>
    </location>
</feature>
<evidence type="ECO:0000313" key="1">
    <source>
        <dbReference type="EMBL" id="KAJ7631778.1"/>
    </source>
</evidence>
<evidence type="ECO:0000313" key="2">
    <source>
        <dbReference type="Proteomes" id="UP001221757"/>
    </source>
</evidence>
<gene>
    <name evidence="1" type="ORF">B0H17DRAFT_879830</name>
</gene>
<feature type="non-terminal residue" evidence="1">
    <location>
        <position position="1"/>
    </location>
</feature>
<sequence>LAAMLTVGESQAYMLFDSGSNTDSITLEYAKVSGLAPIRLEEQVTLQLGCVGSRSKINFGTRAHIDFGGIKGHLYLDQVNLDRYDGIIGTPFMNRHGVVLDFGRREI</sequence>
<reference evidence="1" key="1">
    <citation type="submission" date="2023-03" db="EMBL/GenBank/DDBJ databases">
        <title>Massive genome expansion in bonnet fungi (Mycena s.s.) driven by repeated elements and novel gene families across ecological guilds.</title>
        <authorList>
            <consortium name="Lawrence Berkeley National Laboratory"/>
            <person name="Harder C.B."/>
            <person name="Miyauchi S."/>
            <person name="Viragh M."/>
            <person name="Kuo A."/>
            <person name="Thoen E."/>
            <person name="Andreopoulos B."/>
            <person name="Lu D."/>
            <person name="Skrede I."/>
            <person name="Drula E."/>
            <person name="Henrissat B."/>
            <person name="Morin E."/>
            <person name="Kohler A."/>
            <person name="Barry K."/>
            <person name="LaButti K."/>
            <person name="Morin E."/>
            <person name="Salamov A."/>
            <person name="Lipzen A."/>
            <person name="Mereny Z."/>
            <person name="Hegedus B."/>
            <person name="Baldrian P."/>
            <person name="Stursova M."/>
            <person name="Weitz H."/>
            <person name="Taylor A."/>
            <person name="Grigoriev I.V."/>
            <person name="Nagy L.G."/>
            <person name="Martin F."/>
            <person name="Kauserud H."/>
        </authorList>
    </citation>
    <scope>NUCLEOTIDE SEQUENCE</scope>
    <source>
        <strain evidence="1">CBHHK067</strain>
    </source>
</reference>
<dbReference type="Gene3D" id="2.40.70.10">
    <property type="entry name" value="Acid Proteases"/>
    <property type="match status" value="1"/>
</dbReference>